<keyword evidence="4 8" id="KW-1003">Cell membrane</keyword>
<evidence type="ECO:0000256" key="2">
    <source>
        <dbReference type="ARBA" id="ARBA00009142"/>
    </source>
</evidence>
<sequence>MPDIDLITLVLLIGAGLIAGWVDAVVGGGGLIQLPALMLVPGIAPLQALATNKIASIMGTSVAAVTYARRVRPDPMTALPLAGTALAGAIVGAIIAASIPAQAFTPIILVVLIGVGTFTVLKPKLGVHARRRWHGWRHATAAGAIGAVVGVYDGALGPGTGSFFVILIVSVLGYAFMPASALGKIANLCTNLGALIFFIPAGHVLWPLGIAVGVANLVGGYLGARMALSRGNRFVRVVFVAVVAALALKLAYDLLITT</sequence>
<dbReference type="PANTHER" id="PTHR30269:SF0">
    <property type="entry name" value="MEMBRANE TRANSPORTER PROTEIN YFCA-RELATED"/>
    <property type="match status" value="1"/>
</dbReference>
<dbReference type="InterPro" id="IPR002781">
    <property type="entry name" value="TM_pro_TauE-like"/>
</dbReference>
<name>A0A916Y279_9MICO</name>
<evidence type="ECO:0000256" key="7">
    <source>
        <dbReference type="ARBA" id="ARBA00023136"/>
    </source>
</evidence>
<evidence type="ECO:0000313" key="10">
    <source>
        <dbReference type="Proteomes" id="UP000633205"/>
    </source>
</evidence>
<feature type="transmembrane region" description="Helical" evidence="8">
    <location>
        <begin position="103"/>
        <end position="121"/>
    </location>
</feature>
<evidence type="ECO:0000256" key="1">
    <source>
        <dbReference type="ARBA" id="ARBA00004651"/>
    </source>
</evidence>
<organism evidence="9 10">
    <name type="scientific">Microbacterium faecale</name>
    <dbReference type="NCBI Taxonomy" id="1804630"/>
    <lineage>
        <taxon>Bacteria</taxon>
        <taxon>Bacillati</taxon>
        <taxon>Actinomycetota</taxon>
        <taxon>Actinomycetes</taxon>
        <taxon>Micrococcales</taxon>
        <taxon>Microbacteriaceae</taxon>
        <taxon>Microbacterium</taxon>
    </lineage>
</organism>
<feature type="transmembrane region" description="Helical" evidence="8">
    <location>
        <begin position="133"/>
        <end position="152"/>
    </location>
</feature>
<comment type="similarity">
    <text evidence="2 8">Belongs to the 4-toluene sulfonate uptake permease (TSUP) (TC 2.A.102) family.</text>
</comment>
<keyword evidence="10" id="KW-1185">Reference proteome</keyword>
<evidence type="ECO:0000256" key="8">
    <source>
        <dbReference type="RuleBase" id="RU363041"/>
    </source>
</evidence>
<feature type="transmembrane region" description="Helical" evidence="8">
    <location>
        <begin position="158"/>
        <end position="176"/>
    </location>
</feature>
<dbReference type="PANTHER" id="PTHR30269">
    <property type="entry name" value="TRANSMEMBRANE PROTEIN YFCA"/>
    <property type="match status" value="1"/>
</dbReference>
<dbReference type="EMBL" id="BMHO01000001">
    <property type="protein sequence ID" value="GGD27619.1"/>
    <property type="molecule type" value="Genomic_DNA"/>
</dbReference>
<evidence type="ECO:0000256" key="4">
    <source>
        <dbReference type="ARBA" id="ARBA00022475"/>
    </source>
</evidence>
<proteinExistence type="inferred from homology"/>
<dbReference type="Pfam" id="PF01925">
    <property type="entry name" value="TauE"/>
    <property type="match status" value="1"/>
</dbReference>
<comment type="subcellular location">
    <subcellularLocation>
        <location evidence="1 8">Cell membrane</location>
        <topology evidence="1 8">Multi-pass membrane protein</topology>
    </subcellularLocation>
</comment>
<accession>A0A916Y279</accession>
<reference evidence="9" key="2">
    <citation type="submission" date="2020-09" db="EMBL/GenBank/DDBJ databases">
        <authorList>
            <person name="Sun Q."/>
            <person name="Zhou Y."/>
        </authorList>
    </citation>
    <scope>NUCLEOTIDE SEQUENCE</scope>
    <source>
        <strain evidence="9">CGMCC 1.15152</strain>
    </source>
</reference>
<keyword evidence="3" id="KW-0813">Transport</keyword>
<dbReference type="GO" id="GO:0005886">
    <property type="term" value="C:plasma membrane"/>
    <property type="evidence" value="ECO:0007669"/>
    <property type="project" value="UniProtKB-SubCell"/>
</dbReference>
<dbReference type="AlphaFoldDB" id="A0A916Y279"/>
<dbReference type="RefSeq" id="WP_188710704.1">
    <property type="nucleotide sequence ID" value="NZ_BMHO01000001.1"/>
</dbReference>
<keyword evidence="7 8" id="KW-0472">Membrane</keyword>
<reference evidence="9" key="1">
    <citation type="journal article" date="2014" name="Int. J. Syst. Evol. Microbiol.">
        <title>Complete genome sequence of Corynebacterium casei LMG S-19264T (=DSM 44701T), isolated from a smear-ripened cheese.</title>
        <authorList>
            <consortium name="US DOE Joint Genome Institute (JGI-PGF)"/>
            <person name="Walter F."/>
            <person name="Albersmeier A."/>
            <person name="Kalinowski J."/>
            <person name="Ruckert C."/>
        </authorList>
    </citation>
    <scope>NUCLEOTIDE SEQUENCE</scope>
    <source>
        <strain evidence="9">CGMCC 1.15152</strain>
    </source>
</reference>
<keyword evidence="6 8" id="KW-1133">Transmembrane helix</keyword>
<keyword evidence="5 8" id="KW-0812">Transmembrane</keyword>
<feature type="transmembrane region" description="Helical" evidence="8">
    <location>
        <begin position="234"/>
        <end position="252"/>
    </location>
</feature>
<feature type="transmembrane region" description="Helical" evidence="8">
    <location>
        <begin position="48"/>
        <end position="67"/>
    </location>
</feature>
<comment type="caution">
    <text evidence="9">The sequence shown here is derived from an EMBL/GenBank/DDBJ whole genome shotgun (WGS) entry which is preliminary data.</text>
</comment>
<protein>
    <recommendedName>
        <fullName evidence="8">Probable membrane transporter protein</fullName>
    </recommendedName>
</protein>
<evidence type="ECO:0000256" key="3">
    <source>
        <dbReference type="ARBA" id="ARBA00022448"/>
    </source>
</evidence>
<dbReference type="InterPro" id="IPR052017">
    <property type="entry name" value="TSUP"/>
</dbReference>
<gene>
    <name evidence="9" type="ORF">GCM10010915_04600</name>
</gene>
<feature type="transmembrane region" description="Helical" evidence="8">
    <location>
        <begin position="79"/>
        <end position="97"/>
    </location>
</feature>
<evidence type="ECO:0000313" key="9">
    <source>
        <dbReference type="EMBL" id="GGD27619.1"/>
    </source>
</evidence>
<evidence type="ECO:0000256" key="5">
    <source>
        <dbReference type="ARBA" id="ARBA00022692"/>
    </source>
</evidence>
<dbReference type="Proteomes" id="UP000633205">
    <property type="component" value="Unassembled WGS sequence"/>
</dbReference>
<evidence type="ECO:0000256" key="6">
    <source>
        <dbReference type="ARBA" id="ARBA00022989"/>
    </source>
</evidence>